<evidence type="ECO:0000313" key="14">
    <source>
        <dbReference type="EMBL" id="MCT9811390.1"/>
    </source>
</evidence>
<comment type="caution">
    <text evidence="14">The sequence shown here is derived from an EMBL/GenBank/DDBJ whole genome shotgun (WGS) entry which is preliminary data.</text>
</comment>
<evidence type="ECO:0000256" key="2">
    <source>
        <dbReference type="ARBA" id="ARBA00008422"/>
    </source>
</evidence>
<evidence type="ECO:0000256" key="12">
    <source>
        <dbReference type="ARBA" id="ARBA00043691"/>
    </source>
</evidence>
<keyword evidence="6" id="KW-0732">Signal</keyword>
<dbReference type="PANTHER" id="PTHR20963">
    <property type="entry name" value="MULTIPLE INOSITOL POLYPHOSPHATE PHOSPHATASE-RELATED"/>
    <property type="match status" value="1"/>
</dbReference>
<proteinExistence type="inferred from homology"/>
<comment type="catalytic activity">
    <reaction evidence="10">
        <text>1D-myo-inositol 1,2,5,6-tetrakisphosphate + H2O = 1D-myo-inositol 1,2,6-trisphosphate + phosphate</text>
        <dbReference type="Rhea" id="RHEA:77119"/>
        <dbReference type="ChEBI" id="CHEBI:15377"/>
        <dbReference type="ChEBI" id="CHEBI:43474"/>
        <dbReference type="ChEBI" id="CHEBI:195535"/>
        <dbReference type="ChEBI" id="CHEBI:195537"/>
        <dbReference type="EC" id="3.1.3.62"/>
    </reaction>
    <physiologicalReaction direction="left-to-right" evidence="10">
        <dbReference type="Rhea" id="RHEA:77120"/>
    </physiologicalReaction>
</comment>
<dbReference type="Gene3D" id="3.40.50.1240">
    <property type="entry name" value="Phosphoglycerate mutase-like"/>
    <property type="match status" value="1"/>
</dbReference>
<evidence type="ECO:0000256" key="11">
    <source>
        <dbReference type="ARBA" id="ARBA00043671"/>
    </source>
</evidence>
<keyword evidence="15" id="KW-1185">Reference proteome</keyword>
<evidence type="ECO:0000256" key="8">
    <source>
        <dbReference type="ARBA" id="ARBA00023136"/>
    </source>
</evidence>
<keyword evidence="8" id="KW-0472">Membrane</keyword>
<organism evidence="14 15">
    <name type="scientific">Acidovorax bellezanensis</name>
    <dbReference type="NCBI Taxonomy" id="2976702"/>
    <lineage>
        <taxon>Bacteria</taxon>
        <taxon>Pseudomonadati</taxon>
        <taxon>Pseudomonadota</taxon>
        <taxon>Betaproteobacteria</taxon>
        <taxon>Burkholderiales</taxon>
        <taxon>Comamonadaceae</taxon>
        <taxon>Acidovorax</taxon>
    </lineage>
</organism>
<comment type="subcellular location">
    <subcellularLocation>
        <location evidence="1">Membrane</location>
    </subcellularLocation>
</comment>
<evidence type="ECO:0000313" key="15">
    <source>
        <dbReference type="Proteomes" id="UP001525968"/>
    </source>
</evidence>
<keyword evidence="7" id="KW-0378">Hydrolase</keyword>
<evidence type="ECO:0000256" key="3">
    <source>
        <dbReference type="ARBA" id="ARBA00012976"/>
    </source>
</evidence>
<evidence type="ECO:0000256" key="9">
    <source>
        <dbReference type="ARBA" id="ARBA00031642"/>
    </source>
</evidence>
<dbReference type="EC" id="3.1.3.62" evidence="4"/>
<comment type="catalytic activity">
    <reaction evidence="11">
        <text>1D-myo-inositol 1,2,4,5,6-pentakisphosphate + H2O = 1D-myo-inositol 1,2,5,6-tetrakisphosphate + phosphate</text>
        <dbReference type="Rhea" id="RHEA:77115"/>
        <dbReference type="ChEBI" id="CHEBI:15377"/>
        <dbReference type="ChEBI" id="CHEBI:43474"/>
        <dbReference type="ChEBI" id="CHEBI:57798"/>
        <dbReference type="ChEBI" id="CHEBI:195535"/>
        <dbReference type="EC" id="3.1.3.62"/>
    </reaction>
    <physiologicalReaction direction="left-to-right" evidence="11">
        <dbReference type="Rhea" id="RHEA:77116"/>
    </physiologicalReaction>
</comment>
<evidence type="ECO:0000256" key="13">
    <source>
        <dbReference type="ARBA" id="ARBA00043832"/>
    </source>
</evidence>
<dbReference type="InterPro" id="IPR029033">
    <property type="entry name" value="His_PPase_superfam"/>
</dbReference>
<dbReference type="InterPro" id="IPR000560">
    <property type="entry name" value="His_Pase_clade-2"/>
</dbReference>
<dbReference type="EMBL" id="JAODYH010000005">
    <property type="protein sequence ID" value="MCT9811390.1"/>
    <property type="molecule type" value="Genomic_DNA"/>
</dbReference>
<reference evidence="14 15" key="1">
    <citation type="submission" date="2022-09" db="EMBL/GenBank/DDBJ databases">
        <title>Draft genome of isolate Be4.</title>
        <authorList>
            <person name="Sanchez-Castro I."/>
            <person name="Martinez-Rodriguez P."/>
            <person name="Descostes M."/>
            <person name="Merroun M."/>
        </authorList>
    </citation>
    <scope>NUCLEOTIDE SEQUENCE [LARGE SCALE GENOMIC DNA]</scope>
    <source>
        <strain evidence="14 15">Be4</strain>
    </source>
</reference>
<dbReference type="SUPFAM" id="SSF53254">
    <property type="entry name" value="Phosphoglycerate mutase-like"/>
    <property type="match status" value="1"/>
</dbReference>
<evidence type="ECO:0000256" key="5">
    <source>
        <dbReference type="ARBA" id="ARBA00018097"/>
    </source>
</evidence>
<name>A0ABT2PLN0_9BURK</name>
<comment type="catalytic activity">
    <reaction evidence="13">
        <text>(2R)-2,3-bisphosphoglycerate + H2O = (2R)-2-phosphoglycerate + phosphate</text>
        <dbReference type="Rhea" id="RHEA:27381"/>
        <dbReference type="ChEBI" id="CHEBI:15377"/>
        <dbReference type="ChEBI" id="CHEBI:43474"/>
        <dbReference type="ChEBI" id="CHEBI:58248"/>
        <dbReference type="ChEBI" id="CHEBI:58289"/>
        <dbReference type="EC" id="3.1.3.80"/>
    </reaction>
    <physiologicalReaction direction="left-to-right" evidence="13">
        <dbReference type="Rhea" id="RHEA:27382"/>
    </physiologicalReaction>
</comment>
<accession>A0ABT2PLN0</accession>
<comment type="similarity">
    <text evidence="2">Belongs to the histidine acid phosphatase family. MINPP1 subfamily.</text>
</comment>
<evidence type="ECO:0000256" key="7">
    <source>
        <dbReference type="ARBA" id="ARBA00022801"/>
    </source>
</evidence>
<dbReference type="Proteomes" id="UP001525968">
    <property type="component" value="Unassembled WGS sequence"/>
</dbReference>
<sequence>MITLAAATSIAACGGGEDVHVLKVNGQVLGISASGQRVCLDTNANGRCDQGEPSTLASESGEFSLQGPQADLLLEISATAPKSPLPAAATPSVVLRAPWQEPGVISFHSTSIKAVMETQGVDFAAARQQVAATLGVQPRDLSREFNQSGDEEVRTELARAAEDGLARIKRALAGIRSSAEIIAAVNEAARVDRHYQTKTMYRPQGDWKAHEAPPAGYEPVYTQLVARHGSRGLSSMKSDLAVYNMWLQAQADGGLTPLGEQLGPDLLKYMKAHFLLGYGIPGITKPGYGNETQVGMREHRQLASRMLQRLTTHWQAVEKQGSRKIVVASSGKGRAVDSAGFFVEGIKTARPGLVSALNSPVAEVDRFALYFHKLDASSDPTNAPGRAQVLSDSQGYRHYLKKDAELRAALAQLKQAPEIKAAARVVLRRLFKDEFVDRLERHGYSFTNSGTLTFSSDDGAFTSTLTGNQKASIESAVDAAHAIYDLYAIAPALRNEIAVDFIPYMPASQAAVFAGLNDAVNFYKKGPGIAEKGKVTFAMAQLLADDFFAEVDAIAKGDYRHAAKLRFAHAETVIPLVSLLQLKGMSDQQPLSTLYSYAGNSWRGEVVSPMASNMQWDVYQNSAGRLIVKLLFNEKEADFKTECDRAKLSGTQSFYDFQGLKACYAKP</sequence>
<evidence type="ECO:0000256" key="6">
    <source>
        <dbReference type="ARBA" id="ARBA00022729"/>
    </source>
</evidence>
<evidence type="ECO:0000256" key="1">
    <source>
        <dbReference type="ARBA" id="ARBA00004370"/>
    </source>
</evidence>
<gene>
    <name evidence="14" type="ORF">N0K08_12145</name>
</gene>
<dbReference type="Pfam" id="PF00328">
    <property type="entry name" value="His_Phos_2"/>
    <property type="match status" value="1"/>
</dbReference>
<protein>
    <recommendedName>
        <fullName evidence="5">Multiple inositol polyphosphate phosphatase 1</fullName>
        <ecNumber evidence="4">3.1.3.62</ecNumber>
        <ecNumber evidence="3">3.1.3.80</ecNumber>
    </recommendedName>
    <alternativeName>
        <fullName evidence="9">2,3-bisphosphoglycerate 3-phosphatase</fullName>
    </alternativeName>
</protein>
<dbReference type="EC" id="3.1.3.80" evidence="3"/>
<evidence type="ECO:0000256" key="10">
    <source>
        <dbReference type="ARBA" id="ARBA00043668"/>
    </source>
</evidence>
<dbReference type="RefSeq" id="WP_261500616.1">
    <property type="nucleotide sequence ID" value="NZ_JAODYH010000005.1"/>
</dbReference>
<comment type="catalytic activity">
    <reaction evidence="12">
        <text>1D-myo-inositol hexakisphosphate + H2O = 1D-myo-inositol 1,2,4,5,6-pentakisphosphate + phosphate</text>
        <dbReference type="Rhea" id="RHEA:16989"/>
        <dbReference type="ChEBI" id="CHEBI:15377"/>
        <dbReference type="ChEBI" id="CHEBI:43474"/>
        <dbReference type="ChEBI" id="CHEBI:57798"/>
        <dbReference type="ChEBI" id="CHEBI:58130"/>
        <dbReference type="EC" id="3.1.3.62"/>
    </reaction>
    <physiologicalReaction direction="left-to-right" evidence="12">
        <dbReference type="Rhea" id="RHEA:16990"/>
    </physiologicalReaction>
</comment>
<evidence type="ECO:0000256" key="4">
    <source>
        <dbReference type="ARBA" id="ARBA00013040"/>
    </source>
</evidence>
<dbReference type="PANTHER" id="PTHR20963:SF8">
    <property type="entry name" value="MULTIPLE INOSITOL POLYPHOSPHATE PHOSPHATASE 1"/>
    <property type="match status" value="1"/>
</dbReference>